<proteinExistence type="predicted"/>
<dbReference type="Proteomes" id="UP001372338">
    <property type="component" value="Unassembled WGS sequence"/>
</dbReference>
<protein>
    <submittedName>
        <fullName evidence="2">Uncharacterized protein</fullName>
    </submittedName>
</protein>
<reference evidence="2 3" key="1">
    <citation type="submission" date="2024-01" db="EMBL/GenBank/DDBJ databases">
        <title>The genomes of 5 underutilized Papilionoideae crops provide insights into root nodulation and disease resistanc.</title>
        <authorList>
            <person name="Yuan L."/>
        </authorList>
    </citation>
    <scope>NUCLEOTIDE SEQUENCE [LARGE SCALE GENOMIC DNA]</scope>
    <source>
        <strain evidence="2">ZHUSHIDOU_FW_LH</strain>
        <tissue evidence="2">Leaf</tissue>
    </source>
</reference>
<feature type="transmembrane region" description="Helical" evidence="1">
    <location>
        <begin position="91"/>
        <end position="108"/>
    </location>
</feature>
<dbReference type="PANTHER" id="PTHR46610">
    <property type="entry name" value="OS05G0181300 PROTEIN"/>
    <property type="match status" value="1"/>
</dbReference>
<evidence type="ECO:0000313" key="2">
    <source>
        <dbReference type="EMBL" id="KAK7266300.1"/>
    </source>
</evidence>
<dbReference type="InterPro" id="IPR045501">
    <property type="entry name" value="DUF6490"/>
</dbReference>
<accession>A0AAN9F0V7</accession>
<feature type="transmembrane region" description="Helical" evidence="1">
    <location>
        <begin position="51"/>
        <end position="71"/>
    </location>
</feature>
<keyword evidence="1" id="KW-0812">Transmembrane</keyword>
<evidence type="ECO:0000256" key="1">
    <source>
        <dbReference type="SAM" id="Phobius"/>
    </source>
</evidence>
<evidence type="ECO:0000313" key="3">
    <source>
        <dbReference type="Proteomes" id="UP001372338"/>
    </source>
</evidence>
<dbReference type="AlphaFoldDB" id="A0AAN9F0V7"/>
<keyword evidence="1" id="KW-0472">Membrane</keyword>
<name>A0AAN9F0V7_CROPI</name>
<dbReference type="PANTHER" id="PTHR46610:SF20">
    <property type="entry name" value="OS05G0181300 PROTEIN"/>
    <property type="match status" value="1"/>
</dbReference>
<keyword evidence="3" id="KW-1185">Reference proteome</keyword>
<organism evidence="2 3">
    <name type="scientific">Crotalaria pallida</name>
    <name type="common">Smooth rattlebox</name>
    <name type="synonym">Crotalaria striata</name>
    <dbReference type="NCBI Taxonomy" id="3830"/>
    <lineage>
        <taxon>Eukaryota</taxon>
        <taxon>Viridiplantae</taxon>
        <taxon>Streptophyta</taxon>
        <taxon>Embryophyta</taxon>
        <taxon>Tracheophyta</taxon>
        <taxon>Spermatophyta</taxon>
        <taxon>Magnoliopsida</taxon>
        <taxon>eudicotyledons</taxon>
        <taxon>Gunneridae</taxon>
        <taxon>Pentapetalae</taxon>
        <taxon>rosids</taxon>
        <taxon>fabids</taxon>
        <taxon>Fabales</taxon>
        <taxon>Fabaceae</taxon>
        <taxon>Papilionoideae</taxon>
        <taxon>50 kb inversion clade</taxon>
        <taxon>genistoids sensu lato</taxon>
        <taxon>core genistoids</taxon>
        <taxon>Crotalarieae</taxon>
        <taxon>Crotalaria</taxon>
    </lineage>
</organism>
<comment type="caution">
    <text evidence="2">The sequence shown here is derived from an EMBL/GenBank/DDBJ whole genome shotgun (WGS) entry which is preliminary data.</text>
</comment>
<dbReference type="EMBL" id="JAYWIO010000004">
    <property type="protein sequence ID" value="KAK7266300.1"/>
    <property type="molecule type" value="Genomic_DNA"/>
</dbReference>
<keyword evidence="1" id="KW-1133">Transmembrane helix</keyword>
<gene>
    <name evidence="2" type="ORF">RIF29_18943</name>
</gene>
<feature type="transmembrane region" description="Helical" evidence="1">
    <location>
        <begin position="114"/>
        <end position="136"/>
    </location>
</feature>
<sequence>MVSSKQLLHLLKKFDEVVTQMFDSVLPYYAYINLTISSGTTIYRAYNNNDIQMVVFIIFVFFGSFLLDYFFRVHYALPRWEKSAKKRNAKIGIWVLLSTIMLGFAFEFSSFKYLTESLCLFGVVIGGNTLLFYVYFLREGSKSGRACSVEDSCCCNIGDEDENEYKLLIKAEGEDKV</sequence>